<name>A0ACC2HPY8_9PLEO</name>
<evidence type="ECO:0000313" key="2">
    <source>
        <dbReference type="Proteomes" id="UP001153331"/>
    </source>
</evidence>
<proteinExistence type="predicted"/>
<dbReference type="EMBL" id="JAPHNI010001682">
    <property type="protein sequence ID" value="KAJ8105039.1"/>
    <property type="molecule type" value="Genomic_DNA"/>
</dbReference>
<accession>A0ACC2HPY8</accession>
<protein>
    <submittedName>
        <fullName evidence="1">Uncharacterized protein</fullName>
    </submittedName>
</protein>
<reference evidence="1" key="1">
    <citation type="submission" date="2022-11" db="EMBL/GenBank/DDBJ databases">
        <title>Genome Sequence of Boeremia exigua.</title>
        <authorList>
            <person name="Buettner E."/>
        </authorList>
    </citation>
    <scope>NUCLEOTIDE SEQUENCE</scope>
    <source>
        <strain evidence="1">CU02</strain>
    </source>
</reference>
<dbReference type="Proteomes" id="UP001153331">
    <property type="component" value="Unassembled WGS sequence"/>
</dbReference>
<comment type="caution">
    <text evidence="1">The sequence shown here is derived from an EMBL/GenBank/DDBJ whole genome shotgun (WGS) entry which is preliminary data.</text>
</comment>
<keyword evidence="2" id="KW-1185">Reference proteome</keyword>
<gene>
    <name evidence="1" type="ORF">OPT61_g10422</name>
</gene>
<evidence type="ECO:0000313" key="1">
    <source>
        <dbReference type="EMBL" id="KAJ8105039.1"/>
    </source>
</evidence>
<sequence length="230" mass="25859">MSQVHALSDDQVAGELKKMTAFIRQEAMEKANEIRLKADEEFAIEKSKLVRQETASIDTSYEKKFKQASMSQQITRSTVANKSRLRILSARQELLDRLFEDAGKKLADVSKDKKKYQGILKNLILEGAYALNEDKLQVKVRKADNDIAKQAIDEAQKEYKSKTNKDVAITIDESDPLPSESSGGASIVGTGGRIDINNTLEERLRLLETDALPSIRVTLFGENENRKFHD</sequence>
<organism evidence="1 2">
    <name type="scientific">Boeremia exigua</name>
    <dbReference type="NCBI Taxonomy" id="749465"/>
    <lineage>
        <taxon>Eukaryota</taxon>
        <taxon>Fungi</taxon>
        <taxon>Dikarya</taxon>
        <taxon>Ascomycota</taxon>
        <taxon>Pezizomycotina</taxon>
        <taxon>Dothideomycetes</taxon>
        <taxon>Pleosporomycetidae</taxon>
        <taxon>Pleosporales</taxon>
        <taxon>Pleosporineae</taxon>
        <taxon>Didymellaceae</taxon>
        <taxon>Boeremia</taxon>
    </lineage>
</organism>